<feature type="non-terminal residue" evidence="2">
    <location>
        <position position="1"/>
    </location>
</feature>
<proteinExistence type="predicted"/>
<feature type="compositionally biased region" description="Basic and acidic residues" evidence="1">
    <location>
        <begin position="1"/>
        <end position="16"/>
    </location>
</feature>
<dbReference type="EC" id="4.3.3.6" evidence="2"/>
<reference evidence="2" key="1">
    <citation type="submission" date="2020-02" db="EMBL/GenBank/DDBJ databases">
        <authorList>
            <person name="Meier V. D."/>
        </authorList>
    </citation>
    <scope>NUCLEOTIDE SEQUENCE</scope>
    <source>
        <strain evidence="2">AVDCRST_MAG30</strain>
    </source>
</reference>
<evidence type="ECO:0000313" key="2">
    <source>
        <dbReference type="EMBL" id="CAA9483306.1"/>
    </source>
</evidence>
<gene>
    <name evidence="2" type="ORF">AVDCRST_MAG30-928</name>
</gene>
<evidence type="ECO:0000256" key="1">
    <source>
        <dbReference type="SAM" id="MobiDB-lite"/>
    </source>
</evidence>
<name>A0A6J4S2E2_9ACTN</name>
<dbReference type="AlphaFoldDB" id="A0A6J4S2E2"/>
<feature type="region of interest" description="Disordered" evidence="1">
    <location>
        <begin position="1"/>
        <end position="52"/>
    </location>
</feature>
<feature type="compositionally biased region" description="Basic and acidic residues" evidence="1">
    <location>
        <begin position="27"/>
        <end position="39"/>
    </location>
</feature>
<sequence>ARDPRAGDRRGDDPLRRPGARGPRLGGPRDGDVVARDPQARAGPAARRPRLV</sequence>
<dbReference type="EMBL" id="CADCVS010000154">
    <property type="protein sequence ID" value="CAA9483306.1"/>
    <property type="molecule type" value="Genomic_DNA"/>
</dbReference>
<accession>A0A6J4S2E2</accession>
<feature type="non-terminal residue" evidence="2">
    <location>
        <position position="52"/>
    </location>
</feature>
<protein>
    <submittedName>
        <fullName evidence="2">Pyridoxal 5'-phosphate synthase (Glutamine hydrolyzing), synthase subunit</fullName>
        <ecNumber evidence="2">4.3.3.6</ecNumber>
    </submittedName>
</protein>
<dbReference type="GO" id="GO:0036381">
    <property type="term" value="F:pyridoxal 5'-phosphate synthase (glutamine hydrolysing) activity"/>
    <property type="evidence" value="ECO:0007669"/>
    <property type="project" value="UniProtKB-EC"/>
</dbReference>
<organism evidence="2">
    <name type="scientific">uncultured Solirubrobacteraceae bacterium</name>
    <dbReference type="NCBI Taxonomy" id="1162706"/>
    <lineage>
        <taxon>Bacteria</taxon>
        <taxon>Bacillati</taxon>
        <taxon>Actinomycetota</taxon>
        <taxon>Thermoleophilia</taxon>
        <taxon>Solirubrobacterales</taxon>
        <taxon>Solirubrobacteraceae</taxon>
        <taxon>environmental samples</taxon>
    </lineage>
</organism>
<keyword evidence="2" id="KW-0456">Lyase</keyword>